<name>A0A7W4TKG4_KINRA</name>
<evidence type="ECO:0000256" key="4">
    <source>
        <dbReference type="ARBA" id="ARBA00022692"/>
    </source>
</evidence>
<evidence type="ECO:0000256" key="7">
    <source>
        <dbReference type="SAM" id="MobiDB-lite"/>
    </source>
</evidence>
<dbReference type="InterPro" id="IPR003362">
    <property type="entry name" value="Bact_transf"/>
</dbReference>
<dbReference type="GO" id="GO:0016780">
    <property type="term" value="F:phosphotransferase activity, for other substituted phosphate groups"/>
    <property type="evidence" value="ECO:0007669"/>
    <property type="project" value="TreeGrafter"/>
</dbReference>
<evidence type="ECO:0000256" key="2">
    <source>
        <dbReference type="ARBA" id="ARBA00006464"/>
    </source>
</evidence>
<feature type="transmembrane region" description="Helical" evidence="8">
    <location>
        <begin position="159"/>
        <end position="180"/>
    </location>
</feature>
<feature type="transmembrane region" description="Helical" evidence="8">
    <location>
        <begin position="340"/>
        <end position="360"/>
    </location>
</feature>
<evidence type="ECO:0000313" key="11">
    <source>
        <dbReference type="Proteomes" id="UP000533269"/>
    </source>
</evidence>
<dbReference type="AlphaFoldDB" id="A0A7W4TKG4"/>
<protein>
    <submittedName>
        <fullName evidence="10">Exopolysaccharide biosynthesis polyprenyl glycosylphosphotransferase</fullName>
    </submittedName>
</protein>
<feature type="region of interest" description="Disordered" evidence="7">
    <location>
        <begin position="1"/>
        <end position="24"/>
    </location>
</feature>
<dbReference type="PANTHER" id="PTHR30576">
    <property type="entry name" value="COLANIC BIOSYNTHESIS UDP-GLUCOSE LIPID CARRIER TRANSFERASE"/>
    <property type="match status" value="1"/>
</dbReference>
<gene>
    <name evidence="10" type="ORF">FHR75_001056</name>
</gene>
<keyword evidence="3 10" id="KW-0808">Transferase</keyword>
<feature type="transmembrane region" description="Helical" evidence="8">
    <location>
        <begin position="60"/>
        <end position="82"/>
    </location>
</feature>
<evidence type="ECO:0000313" key="10">
    <source>
        <dbReference type="EMBL" id="MBB2900268.1"/>
    </source>
</evidence>
<accession>A0A7W4TKG4</accession>
<evidence type="ECO:0000259" key="9">
    <source>
        <dbReference type="Pfam" id="PF02397"/>
    </source>
</evidence>
<keyword evidence="6 8" id="KW-0472">Membrane</keyword>
<dbReference type="NCBIfam" id="TIGR03025">
    <property type="entry name" value="EPS_sugtrans"/>
    <property type="match status" value="1"/>
</dbReference>
<keyword evidence="5 8" id="KW-1133">Transmembrane helix</keyword>
<sequence length="527" mass="57736">MSISDVPGARTSRGEIEEKLLGTSPADGVADPVRRERLLVPRQRNSLGFAERTPAWQRTYVLKVVAVDALAAAFAAFVGFFARFNTSPANLETTSGRAVVACAVLLPVLWVVAMGALRTYEPRFLGVGSEEFHRVLTAALAFVALVGTTSWAFDLEIARGYVVVAFPIATLLTLIGRYALRQQLHAQRTRGEAGQTVVAVGHRAAVAGMARQLHRASYHGMRIVGACVPGGRGSAAEDAELDELGIPIIGSFDEVRHAVTSVDADVVLVTASPELDGPGLRRLGWELEATRADLLVAPALTEVIGPRVAIRPVCGLPLLHVERPELTGVRRLAKTTVDRVAAGTALVVLSPLLLVLALVIKFDSRGPVFFKQQRVGKDGKTFPMFKFRSMVTDAEKLLIDLRDATDGNGVLFKMKVDPRITRVGRVLRRYSIDELPQLINVLRGEMSLVGPRPPLQKEVDEYGYDMRRRLLVKPGLTGLWQINGRSDLDWDESVRLDVRYVENWSFTFDFMILWKTAGAVLRGRGAY</sequence>
<evidence type="ECO:0000256" key="8">
    <source>
        <dbReference type="SAM" id="Phobius"/>
    </source>
</evidence>
<dbReference type="GO" id="GO:0016020">
    <property type="term" value="C:membrane"/>
    <property type="evidence" value="ECO:0007669"/>
    <property type="project" value="UniProtKB-SubCell"/>
</dbReference>
<evidence type="ECO:0000256" key="5">
    <source>
        <dbReference type="ARBA" id="ARBA00022989"/>
    </source>
</evidence>
<evidence type="ECO:0000256" key="3">
    <source>
        <dbReference type="ARBA" id="ARBA00022679"/>
    </source>
</evidence>
<dbReference type="Pfam" id="PF02397">
    <property type="entry name" value="Bac_transf"/>
    <property type="match status" value="1"/>
</dbReference>
<feature type="transmembrane region" description="Helical" evidence="8">
    <location>
        <begin position="132"/>
        <end position="153"/>
    </location>
</feature>
<proteinExistence type="inferred from homology"/>
<dbReference type="PANTHER" id="PTHR30576:SF10">
    <property type="entry name" value="SLL5057 PROTEIN"/>
    <property type="match status" value="1"/>
</dbReference>
<reference evidence="10 11" key="2">
    <citation type="submission" date="2020-08" db="EMBL/GenBank/DDBJ databases">
        <authorList>
            <person name="Partida-Martinez L."/>
            <person name="Huntemann M."/>
            <person name="Clum A."/>
            <person name="Wang J."/>
            <person name="Palaniappan K."/>
            <person name="Ritter S."/>
            <person name="Chen I.-M."/>
            <person name="Stamatis D."/>
            <person name="Reddy T."/>
            <person name="O'Malley R."/>
            <person name="Daum C."/>
            <person name="Shapiro N."/>
            <person name="Ivanova N."/>
            <person name="Kyrpides N."/>
            <person name="Woyke T."/>
        </authorList>
    </citation>
    <scope>NUCLEOTIDE SEQUENCE [LARGE SCALE GENOMIC DNA]</scope>
    <source>
        <strain evidence="10 11">AS2.23</strain>
    </source>
</reference>
<comment type="similarity">
    <text evidence="2">Belongs to the bacterial sugar transferase family.</text>
</comment>
<feature type="domain" description="Bacterial sugar transferase" evidence="9">
    <location>
        <begin position="334"/>
        <end position="521"/>
    </location>
</feature>
<evidence type="ECO:0000256" key="6">
    <source>
        <dbReference type="ARBA" id="ARBA00023136"/>
    </source>
</evidence>
<organism evidence="10 11">
    <name type="scientific">Kineococcus radiotolerans</name>
    <dbReference type="NCBI Taxonomy" id="131568"/>
    <lineage>
        <taxon>Bacteria</taxon>
        <taxon>Bacillati</taxon>
        <taxon>Actinomycetota</taxon>
        <taxon>Actinomycetes</taxon>
        <taxon>Kineosporiales</taxon>
        <taxon>Kineosporiaceae</taxon>
        <taxon>Kineococcus</taxon>
    </lineage>
</organism>
<comment type="subcellular location">
    <subcellularLocation>
        <location evidence="1">Membrane</location>
        <topology evidence="1">Multi-pass membrane protein</topology>
    </subcellularLocation>
</comment>
<reference evidence="10 11" key="1">
    <citation type="submission" date="2020-08" db="EMBL/GenBank/DDBJ databases">
        <title>The Agave Microbiome: Exploring the role of microbial communities in plant adaptations to desert environments.</title>
        <authorList>
            <person name="Partida-Martinez L.P."/>
        </authorList>
    </citation>
    <scope>NUCLEOTIDE SEQUENCE [LARGE SCALE GENOMIC DNA]</scope>
    <source>
        <strain evidence="10 11">AS2.23</strain>
    </source>
</reference>
<dbReference type="Proteomes" id="UP000533269">
    <property type="component" value="Unassembled WGS sequence"/>
</dbReference>
<dbReference type="EMBL" id="JACHVY010000001">
    <property type="protein sequence ID" value="MBB2900268.1"/>
    <property type="molecule type" value="Genomic_DNA"/>
</dbReference>
<evidence type="ECO:0000256" key="1">
    <source>
        <dbReference type="ARBA" id="ARBA00004141"/>
    </source>
</evidence>
<feature type="transmembrane region" description="Helical" evidence="8">
    <location>
        <begin position="98"/>
        <end position="120"/>
    </location>
</feature>
<keyword evidence="4 8" id="KW-0812">Transmembrane</keyword>
<dbReference type="InterPro" id="IPR017475">
    <property type="entry name" value="EPS_sugar_tfrase"/>
</dbReference>
<comment type="caution">
    <text evidence="10">The sequence shown here is derived from an EMBL/GenBank/DDBJ whole genome shotgun (WGS) entry which is preliminary data.</text>
</comment>